<accession>A0ACA9R9Z2</accession>
<organism evidence="1 2">
    <name type="scientific">Acaulospora colombiana</name>
    <dbReference type="NCBI Taxonomy" id="27376"/>
    <lineage>
        <taxon>Eukaryota</taxon>
        <taxon>Fungi</taxon>
        <taxon>Fungi incertae sedis</taxon>
        <taxon>Mucoromycota</taxon>
        <taxon>Glomeromycotina</taxon>
        <taxon>Glomeromycetes</taxon>
        <taxon>Diversisporales</taxon>
        <taxon>Acaulosporaceae</taxon>
        <taxon>Acaulospora</taxon>
    </lineage>
</organism>
<keyword evidence="2" id="KW-1185">Reference proteome</keyword>
<sequence length="83" mass="8734">NEEGDGESRAALFGARTGEVFEVEPSALFAKDDNDASTAVSLGEASDLVGKRSLGDGEDGAVIGVLHSRLDLIQGRFLLWTLL</sequence>
<evidence type="ECO:0000313" key="2">
    <source>
        <dbReference type="Proteomes" id="UP000789525"/>
    </source>
</evidence>
<comment type="caution">
    <text evidence="1">The sequence shown here is derived from an EMBL/GenBank/DDBJ whole genome shotgun (WGS) entry which is preliminary data.</text>
</comment>
<name>A0ACA9R9Z2_9GLOM</name>
<feature type="non-terminal residue" evidence="1">
    <location>
        <position position="1"/>
    </location>
</feature>
<proteinExistence type="predicted"/>
<protein>
    <submittedName>
        <fullName evidence="1">15597_t:CDS:1</fullName>
    </submittedName>
</protein>
<feature type="non-terminal residue" evidence="1">
    <location>
        <position position="83"/>
    </location>
</feature>
<dbReference type="Proteomes" id="UP000789525">
    <property type="component" value="Unassembled WGS sequence"/>
</dbReference>
<dbReference type="EMBL" id="CAJVPT010073636">
    <property type="protein sequence ID" value="CAG8783196.1"/>
    <property type="molecule type" value="Genomic_DNA"/>
</dbReference>
<evidence type="ECO:0000313" key="1">
    <source>
        <dbReference type="EMBL" id="CAG8783196.1"/>
    </source>
</evidence>
<gene>
    <name evidence="1" type="ORF">ACOLOM_LOCUS14412</name>
</gene>
<reference evidence="1" key="1">
    <citation type="submission" date="2021-06" db="EMBL/GenBank/DDBJ databases">
        <authorList>
            <person name="Kallberg Y."/>
            <person name="Tangrot J."/>
            <person name="Rosling A."/>
        </authorList>
    </citation>
    <scope>NUCLEOTIDE SEQUENCE</scope>
    <source>
        <strain evidence="1">CL356</strain>
    </source>
</reference>